<dbReference type="RefSeq" id="WP_262995448.1">
    <property type="nucleotide sequence ID" value="NZ_JAOTJC010000012.1"/>
</dbReference>
<evidence type="ECO:0000256" key="6">
    <source>
        <dbReference type="ARBA" id="ARBA00022989"/>
    </source>
</evidence>
<dbReference type="InterPro" id="IPR013426">
    <property type="entry name" value="EpsH-like"/>
</dbReference>
<gene>
    <name evidence="10" type="ORF">OCL06_13565</name>
</gene>
<evidence type="ECO:0000313" key="11">
    <source>
        <dbReference type="Proteomes" id="UP001209257"/>
    </source>
</evidence>
<organism evidence="10 11">
    <name type="scientific">Alteromonas salexigens</name>
    <dbReference type="NCBI Taxonomy" id="2982530"/>
    <lineage>
        <taxon>Bacteria</taxon>
        <taxon>Pseudomonadati</taxon>
        <taxon>Pseudomonadota</taxon>
        <taxon>Gammaproteobacteria</taxon>
        <taxon>Alteromonadales</taxon>
        <taxon>Alteromonadaceae</taxon>
        <taxon>Alteromonas/Salinimonas group</taxon>
        <taxon>Alteromonas</taxon>
    </lineage>
</organism>
<reference evidence="11" key="1">
    <citation type="submission" date="2023-07" db="EMBL/GenBank/DDBJ databases">
        <title>Study on multiphase classification of strain Alteromonas salexigens isolated from the Yellow Sea.</title>
        <authorList>
            <person name="Sun L."/>
        </authorList>
    </citation>
    <scope>NUCLEOTIDE SEQUENCE [LARGE SCALE GENOMIC DNA]</scope>
    <source>
        <strain evidence="11">ASW11-19</strain>
    </source>
</reference>
<evidence type="ECO:0000256" key="2">
    <source>
        <dbReference type="ARBA" id="ARBA00022475"/>
    </source>
</evidence>
<dbReference type="NCBIfam" id="TIGR04178">
    <property type="entry name" value="exo_archaeo"/>
    <property type="match status" value="1"/>
</dbReference>
<feature type="domain" description="Methanolan biosynthesis EpsI" evidence="9">
    <location>
        <begin position="302"/>
        <end position="463"/>
    </location>
</feature>
<dbReference type="NCBIfam" id="TIGR02602">
    <property type="entry name" value="8TM_EpsH"/>
    <property type="match status" value="1"/>
</dbReference>
<dbReference type="InterPro" id="IPR014263">
    <property type="entry name" value="Methanolan_biosynth_EpsI"/>
</dbReference>
<keyword evidence="11" id="KW-1185">Reference proteome</keyword>
<feature type="transmembrane region" description="Helical" evidence="8">
    <location>
        <begin position="176"/>
        <end position="200"/>
    </location>
</feature>
<keyword evidence="6 8" id="KW-1133">Transmembrane helix</keyword>
<dbReference type="EMBL" id="JAOTJC010000012">
    <property type="protein sequence ID" value="MCU7555618.1"/>
    <property type="molecule type" value="Genomic_DNA"/>
</dbReference>
<feature type="transmembrane region" description="Helical" evidence="8">
    <location>
        <begin position="42"/>
        <end position="59"/>
    </location>
</feature>
<keyword evidence="5" id="KW-0378">Hydrolase</keyword>
<evidence type="ECO:0000256" key="1">
    <source>
        <dbReference type="ARBA" id="ARBA00004651"/>
    </source>
</evidence>
<feature type="transmembrane region" description="Helical" evidence="8">
    <location>
        <begin position="212"/>
        <end position="236"/>
    </location>
</feature>
<dbReference type="Pfam" id="PF11984">
    <property type="entry name" value="DUF3485"/>
    <property type="match status" value="1"/>
</dbReference>
<evidence type="ECO:0000259" key="9">
    <source>
        <dbReference type="Pfam" id="PF11984"/>
    </source>
</evidence>
<keyword evidence="2" id="KW-1003">Cell membrane</keyword>
<accession>A0ABT2VQM5</accession>
<sequence>MSTQLQGAARFTMASTILLAAWVLLTFNGLQSAVGIWWENEIFNHCLLILPAVCYLIYLKRYKLANRELKTDASALVLILPALLVYAVGELGNVHLLMHVATFSLLPLLIWFAIGFKGAFQILFPLCFILFAVPVGEELIPYLQEITADGAVALLQVSGIPLFRSGLYIEIPQGRFLVAEACSGVSFFIASVVIGSLYAYLNFVSRAKRIGFFIIALVLPIVANIFRVFGIIVIAYQTDMEYAAGADHLIYGWFFFAFVLICLLMIGEFMRDKDAEWEAPAPEHAVFNFSVKTPLIVLTTGLFLGTAGWLYKLDNTSYPVALPAQQAQLTEKGCTLPYTWEAQLRNPTAENYQGYTEGSTCVIHYRASFDERNGELISGRHRFYSDERWTLLSTSTLPVVLAGEQRNLPMQTIVAADGTQLYLTYFYTLNGRILTNGIKVKFLQIWQKLLGDSPVGVMQIFVSDDPNVMQPAIRGSKRNDDK</sequence>
<feature type="transmembrane region" description="Helical" evidence="8">
    <location>
        <begin position="248"/>
        <end position="266"/>
    </location>
</feature>
<protein>
    <submittedName>
        <fullName evidence="10">Exosortase</fullName>
    </submittedName>
</protein>
<comment type="caution">
    <text evidence="10">The sequence shown here is derived from an EMBL/GenBank/DDBJ whole genome shotgun (WGS) entry which is preliminary data.</text>
</comment>
<dbReference type="NCBIfam" id="TIGR03109">
    <property type="entry name" value="exosort_XrtA"/>
    <property type="match status" value="1"/>
</dbReference>
<keyword evidence="4 8" id="KW-0812">Transmembrane</keyword>
<evidence type="ECO:0000256" key="8">
    <source>
        <dbReference type="SAM" id="Phobius"/>
    </source>
</evidence>
<keyword evidence="7 8" id="KW-0472">Membrane</keyword>
<proteinExistence type="predicted"/>
<evidence type="ECO:0000256" key="3">
    <source>
        <dbReference type="ARBA" id="ARBA00022670"/>
    </source>
</evidence>
<feature type="transmembrane region" description="Helical" evidence="8">
    <location>
        <begin position="109"/>
        <end position="134"/>
    </location>
</feature>
<evidence type="ECO:0000313" key="10">
    <source>
        <dbReference type="EMBL" id="MCU7555618.1"/>
    </source>
</evidence>
<evidence type="ECO:0000256" key="4">
    <source>
        <dbReference type="ARBA" id="ARBA00022692"/>
    </source>
</evidence>
<feature type="transmembrane region" description="Helical" evidence="8">
    <location>
        <begin position="71"/>
        <end position="89"/>
    </location>
</feature>
<name>A0ABT2VQM5_9ALTE</name>
<dbReference type="Pfam" id="PF09721">
    <property type="entry name" value="Exosortase_EpsH"/>
    <property type="match status" value="1"/>
</dbReference>
<evidence type="ECO:0000256" key="7">
    <source>
        <dbReference type="ARBA" id="ARBA00023136"/>
    </source>
</evidence>
<dbReference type="InterPro" id="IPR019127">
    <property type="entry name" value="Exosortase"/>
</dbReference>
<evidence type="ECO:0000256" key="5">
    <source>
        <dbReference type="ARBA" id="ARBA00022801"/>
    </source>
</evidence>
<comment type="subcellular location">
    <subcellularLocation>
        <location evidence="1">Cell membrane</location>
        <topology evidence="1">Multi-pass membrane protein</topology>
    </subcellularLocation>
</comment>
<keyword evidence="3" id="KW-0645">Protease</keyword>
<dbReference type="InterPro" id="IPR017540">
    <property type="entry name" value="Exosortase-1"/>
</dbReference>
<dbReference type="Proteomes" id="UP001209257">
    <property type="component" value="Unassembled WGS sequence"/>
</dbReference>
<dbReference type="InterPro" id="IPR026392">
    <property type="entry name" value="Exo/Archaeosortase_dom"/>
</dbReference>